<dbReference type="EMBL" id="JBICBT010000132">
    <property type="protein sequence ID" value="KAL3122626.1"/>
    <property type="molecule type" value="Genomic_DNA"/>
</dbReference>
<accession>A0ABD2M538</accession>
<evidence type="ECO:0000256" key="1">
    <source>
        <dbReference type="SAM" id="MobiDB-lite"/>
    </source>
</evidence>
<evidence type="ECO:0000313" key="3">
    <source>
        <dbReference type="Proteomes" id="UP001620626"/>
    </source>
</evidence>
<dbReference type="Proteomes" id="UP001620626">
    <property type="component" value="Unassembled WGS sequence"/>
</dbReference>
<organism evidence="2 3">
    <name type="scientific">Heterodera trifolii</name>
    <dbReference type="NCBI Taxonomy" id="157864"/>
    <lineage>
        <taxon>Eukaryota</taxon>
        <taxon>Metazoa</taxon>
        <taxon>Ecdysozoa</taxon>
        <taxon>Nematoda</taxon>
        <taxon>Chromadorea</taxon>
        <taxon>Rhabditida</taxon>
        <taxon>Tylenchina</taxon>
        <taxon>Tylenchomorpha</taxon>
        <taxon>Tylenchoidea</taxon>
        <taxon>Heteroderidae</taxon>
        <taxon>Heteroderinae</taxon>
        <taxon>Heterodera</taxon>
    </lineage>
</organism>
<comment type="caution">
    <text evidence="2">The sequence shown here is derived from an EMBL/GenBank/DDBJ whole genome shotgun (WGS) entry which is preliminary data.</text>
</comment>
<keyword evidence="3" id="KW-1185">Reference proteome</keyword>
<feature type="compositionally biased region" description="Low complexity" evidence="1">
    <location>
        <begin position="16"/>
        <end position="28"/>
    </location>
</feature>
<gene>
    <name evidence="2" type="ORF">niasHT_003982</name>
</gene>
<feature type="region of interest" description="Disordered" evidence="1">
    <location>
        <begin position="1"/>
        <end position="29"/>
    </location>
</feature>
<reference evidence="2 3" key="1">
    <citation type="submission" date="2024-10" db="EMBL/GenBank/DDBJ databases">
        <authorList>
            <person name="Kim D."/>
        </authorList>
    </citation>
    <scope>NUCLEOTIDE SEQUENCE [LARGE SCALE GENOMIC DNA]</scope>
    <source>
        <strain evidence="2">BH-2024</strain>
    </source>
</reference>
<sequence length="234" mass="26673">MKGGGDIVFNQTSCNEPLPTEPSTQTEETPIEVKPVNPLEAYRDKPYVAVLDVGNCTEIVRELCPCKIGFCVRRDGYSRTNCCPPDYDLVCCATKAKAIDEIQADNKTMELLKKATGEPVFSDFTEFTTPSSALGKQGIYWTVMSFLGIDVFRPNWQQNICETFKPNLEHQAKRHIQAKDWHCVEVKTRQIWHKIYAHNSDQQSDQRVQLEQCQKQGIQREQHITTVVKLSGIY</sequence>
<protein>
    <submittedName>
        <fullName evidence="2">Uncharacterized protein</fullName>
    </submittedName>
</protein>
<name>A0ABD2M538_9BILA</name>
<evidence type="ECO:0000313" key="2">
    <source>
        <dbReference type="EMBL" id="KAL3122626.1"/>
    </source>
</evidence>
<dbReference type="AlphaFoldDB" id="A0ABD2M538"/>
<proteinExistence type="predicted"/>